<keyword evidence="3" id="KW-0547">Nucleotide-binding</keyword>
<dbReference type="Pfam" id="PF00005">
    <property type="entry name" value="ABC_tran"/>
    <property type="match status" value="1"/>
</dbReference>
<dbReference type="InterPro" id="IPR011527">
    <property type="entry name" value="ABC1_TM_dom"/>
</dbReference>
<organism evidence="10 11">
    <name type="scientific">Actinotalea ferrariae CF5-4</name>
    <dbReference type="NCBI Taxonomy" id="948458"/>
    <lineage>
        <taxon>Bacteria</taxon>
        <taxon>Bacillati</taxon>
        <taxon>Actinomycetota</taxon>
        <taxon>Actinomycetes</taxon>
        <taxon>Micrococcales</taxon>
        <taxon>Cellulomonadaceae</taxon>
        <taxon>Actinotalea</taxon>
    </lineage>
</organism>
<dbReference type="InterPro" id="IPR003439">
    <property type="entry name" value="ABC_transporter-like_ATP-bd"/>
</dbReference>
<keyword evidence="6 7" id="KW-0472">Membrane</keyword>
<feature type="transmembrane region" description="Helical" evidence="7">
    <location>
        <begin position="157"/>
        <end position="179"/>
    </location>
</feature>
<feature type="transmembrane region" description="Helical" evidence="7">
    <location>
        <begin position="131"/>
        <end position="151"/>
    </location>
</feature>
<keyword evidence="4" id="KW-0067">ATP-binding</keyword>
<dbReference type="NCBIfam" id="TIGR02857">
    <property type="entry name" value="CydD"/>
    <property type="match status" value="1"/>
</dbReference>
<dbReference type="CDD" id="cd18584">
    <property type="entry name" value="ABC_6TM_AarD_CydD"/>
    <property type="match status" value="1"/>
</dbReference>
<dbReference type="InterPro" id="IPR027417">
    <property type="entry name" value="P-loop_NTPase"/>
</dbReference>
<dbReference type="PROSITE" id="PS50893">
    <property type="entry name" value="ABC_TRANSPORTER_2"/>
    <property type="match status" value="1"/>
</dbReference>
<dbReference type="InterPro" id="IPR039421">
    <property type="entry name" value="Type_1_exporter"/>
</dbReference>
<evidence type="ECO:0000256" key="3">
    <source>
        <dbReference type="ARBA" id="ARBA00022741"/>
    </source>
</evidence>
<dbReference type="OrthoDB" id="9806127at2"/>
<evidence type="ECO:0000256" key="1">
    <source>
        <dbReference type="ARBA" id="ARBA00004651"/>
    </source>
</evidence>
<dbReference type="SUPFAM" id="SSF90123">
    <property type="entry name" value="ABC transporter transmembrane region"/>
    <property type="match status" value="1"/>
</dbReference>
<name>A0A021VQJ3_9CELL</name>
<dbReference type="InterPro" id="IPR036640">
    <property type="entry name" value="ABC1_TM_sf"/>
</dbReference>
<dbReference type="GO" id="GO:0016887">
    <property type="term" value="F:ATP hydrolysis activity"/>
    <property type="evidence" value="ECO:0007669"/>
    <property type="project" value="InterPro"/>
</dbReference>
<dbReference type="PROSITE" id="PS50929">
    <property type="entry name" value="ABC_TM1F"/>
    <property type="match status" value="1"/>
</dbReference>
<dbReference type="Gene3D" id="3.40.50.300">
    <property type="entry name" value="P-loop containing nucleotide triphosphate hydrolases"/>
    <property type="match status" value="1"/>
</dbReference>
<dbReference type="SMART" id="SM00382">
    <property type="entry name" value="AAA"/>
    <property type="match status" value="1"/>
</dbReference>
<dbReference type="GO" id="GO:0042883">
    <property type="term" value="P:cysteine transport"/>
    <property type="evidence" value="ECO:0007669"/>
    <property type="project" value="InterPro"/>
</dbReference>
<dbReference type="PANTHER" id="PTHR24221">
    <property type="entry name" value="ATP-BINDING CASSETTE SUB-FAMILY B"/>
    <property type="match status" value="1"/>
</dbReference>
<dbReference type="SUPFAM" id="SSF52540">
    <property type="entry name" value="P-loop containing nucleoside triphosphate hydrolases"/>
    <property type="match status" value="1"/>
</dbReference>
<dbReference type="AlphaFoldDB" id="A0A021VQJ3"/>
<evidence type="ECO:0000259" key="9">
    <source>
        <dbReference type="PROSITE" id="PS50929"/>
    </source>
</evidence>
<keyword evidence="11" id="KW-1185">Reference proteome</keyword>
<dbReference type="PROSITE" id="PS00211">
    <property type="entry name" value="ABC_TRANSPORTER_1"/>
    <property type="match status" value="1"/>
</dbReference>
<dbReference type="GO" id="GO:0005886">
    <property type="term" value="C:plasma membrane"/>
    <property type="evidence" value="ECO:0007669"/>
    <property type="project" value="UniProtKB-SubCell"/>
</dbReference>
<feature type="domain" description="ABC transporter" evidence="8">
    <location>
        <begin position="345"/>
        <end position="576"/>
    </location>
</feature>
<dbReference type="RefSeq" id="WP_034228179.1">
    <property type="nucleotide sequence ID" value="NZ_AXCW01000264.1"/>
</dbReference>
<evidence type="ECO:0000256" key="6">
    <source>
        <dbReference type="ARBA" id="ARBA00023136"/>
    </source>
</evidence>
<evidence type="ECO:0000259" key="8">
    <source>
        <dbReference type="PROSITE" id="PS50893"/>
    </source>
</evidence>
<protein>
    <submittedName>
        <fullName evidence="10">Cysteine ABC transporter permease</fullName>
    </submittedName>
</protein>
<dbReference type="Gene3D" id="1.20.1560.10">
    <property type="entry name" value="ABC transporter type 1, transmembrane domain"/>
    <property type="match status" value="1"/>
</dbReference>
<comment type="subcellular location">
    <subcellularLocation>
        <location evidence="1">Cell membrane</location>
        <topology evidence="1">Multi-pass membrane protein</topology>
    </subcellularLocation>
</comment>
<evidence type="ECO:0000313" key="10">
    <source>
        <dbReference type="EMBL" id="EYR62330.1"/>
    </source>
</evidence>
<accession>A0A021VQJ3</accession>
<feature type="transmembrane region" description="Helical" evidence="7">
    <location>
        <begin position="239"/>
        <end position="262"/>
    </location>
</feature>
<dbReference type="GO" id="GO:0005524">
    <property type="term" value="F:ATP binding"/>
    <property type="evidence" value="ECO:0007669"/>
    <property type="project" value="UniProtKB-KW"/>
</dbReference>
<dbReference type="Proteomes" id="UP000019753">
    <property type="component" value="Unassembled WGS sequence"/>
</dbReference>
<dbReference type="PANTHER" id="PTHR24221:SF590">
    <property type="entry name" value="COMPONENT LINKED WITH THE ASSEMBLY OF CYTOCHROME' TRANSPORT TRANSMEMBRANE ATP-BINDING PROTEIN ABC TRANSPORTER CYDD-RELATED"/>
    <property type="match status" value="1"/>
</dbReference>
<dbReference type="InterPro" id="IPR014216">
    <property type="entry name" value="ABC_transptr_CydD"/>
</dbReference>
<reference evidence="10 11" key="1">
    <citation type="submission" date="2014-01" db="EMBL/GenBank/DDBJ databases">
        <title>Actinotalea ferrariae CF5-4.</title>
        <authorList>
            <person name="Chen F."/>
            <person name="Li Y."/>
            <person name="Wang G."/>
        </authorList>
    </citation>
    <scope>NUCLEOTIDE SEQUENCE [LARGE SCALE GENOMIC DNA]</scope>
    <source>
        <strain evidence="10 11">CF5-4</strain>
    </source>
</reference>
<dbReference type="InterPro" id="IPR017871">
    <property type="entry name" value="ABC_transporter-like_CS"/>
</dbReference>
<proteinExistence type="predicted"/>
<feature type="domain" description="ABC transmembrane type-1" evidence="9">
    <location>
        <begin position="20"/>
        <end position="302"/>
    </location>
</feature>
<evidence type="ECO:0000256" key="2">
    <source>
        <dbReference type="ARBA" id="ARBA00022692"/>
    </source>
</evidence>
<evidence type="ECO:0000256" key="7">
    <source>
        <dbReference type="SAM" id="Phobius"/>
    </source>
</evidence>
<feature type="transmembrane region" description="Helical" evidence="7">
    <location>
        <begin position="51"/>
        <end position="74"/>
    </location>
</feature>
<dbReference type="InterPro" id="IPR003593">
    <property type="entry name" value="AAA+_ATPase"/>
</dbReference>
<sequence length="576" mass="60405">MRPLDPRLLRRARSARRYVLLTAGLGALTAATVIAQALLLAHALAPVVTGRATLAGVTGPLAGLAAVLGLRAVLVGLQERWAHRAATRAVAELREQVVRHAVALGPRRLPEDPASVATFATRGLDALEPYFVRYLPQLLLAATVTPAGLAVVLGLDWIAALTIAATLPLVPLFMWLIGVMTQHAADRRLATMTRLGGQVLDLLAGVPTLRALGRERGPAARVRDLGDAHRRATMGTLRVAFLSGMVLELLTTLSVALVAVGVGFRLVYGHLDLTTALAVLVLAPEVYLPLRQVGAHFHASTDGIGAAARAFALLEVPLTRADAGGQPPDRPRPPVDAPDLRRTTVRLVGVDVEAPGRAVLAPAGLDLELRPGRVVALTGPNGAGKSTAAGVVLGLVEPTRGRVLVGDVDLADVERASWWRQVAWVPQRTTLEPGTLREAVTRGRDVPPAALADAARLVGLLDVVEDRPDGWLTAVGQGGVGLSLGERQRVALARALLGDEPLVVLDEPTAHLDADTEAGVLRAVARLREQGRTVLLVAHRPTLVAAADEVVRVRSVGTAGPAPVTDRGLAERAVTA</sequence>
<dbReference type="GO" id="GO:0140359">
    <property type="term" value="F:ABC-type transporter activity"/>
    <property type="evidence" value="ECO:0007669"/>
    <property type="project" value="InterPro"/>
</dbReference>
<evidence type="ECO:0000256" key="5">
    <source>
        <dbReference type="ARBA" id="ARBA00022989"/>
    </source>
</evidence>
<dbReference type="EMBL" id="AXCW01000264">
    <property type="protein sequence ID" value="EYR62330.1"/>
    <property type="molecule type" value="Genomic_DNA"/>
</dbReference>
<dbReference type="CDD" id="cd03228">
    <property type="entry name" value="ABCC_MRP_Like"/>
    <property type="match status" value="1"/>
</dbReference>
<comment type="caution">
    <text evidence="10">The sequence shown here is derived from an EMBL/GenBank/DDBJ whole genome shotgun (WGS) entry which is preliminary data.</text>
</comment>
<evidence type="ECO:0000256" key="4">
    <source>
        <dbReference type="ARBA" id="ARBA00022840"/>
    </source>
</evidence>
<keyword evidence="2 7" id="KW-0812">Transmembrane</keyword>
<dbReference type="Pfam" id="PF00664">
    <property type="entry name" value="ABC_membrane"/>
    <property type="match status" value="1"/>
</dbReference>
<gene>
    <name evidence="10" type="ORF">N866_09595</name>
</gene>
<evidence type="ECO:0000313" key="11">
    <source>
        <dbReference type="Proteomes" id="UP000019753"/>
    </source>
</evidence>
<keyword evidence="5 7" id="KW-1133">Transmembrane helix</keyword>